<dbReference type="PROSITE" id="PS50114">
    <property type="entry name" value="GATA_ZN_FINGER_2"/>
    <property type="match status" value="1"/>
</dbReference>
<dbReference type="GO" id="GO:0005634">
    <property type="term" value="C:nucleus"/>
    <property type="evidence" value="ECO:0007669"/>
    <property type="project" value="UniProtKB-SubCell"/>
</dbReference>
<dbReference type="PROSITE" id="PS51916">
    <property type="entry name" value="DEUBAD"/>
    <property type="match status" value="1"/>
</dbReference>
<keyword evidence="3" id="KW-0862">Zinc</keyword>
<feature type="region of interest" description="Disordered" evidence="4">
    <location>
        <begin position="557"/>
        <end position="578"/>
    </location>
</feature>
<feature type="region of interest" description="Disordered" evidence="4">
    <location>
        <begin position="233"/>
        <end position="256"/>
    </location>
</feature>
<dbReference type="GO" id="GO:0006355">
    <property type="term" value="P:regulation of DNA-templated transcription"/>
    <property type="evidence" value="ECO:0007669"/>
    <property type="project" value="InterPro"/>
</dbReference>
<evidence type="ECO:0000256" key="3">
    <source>
        <dbReference type="PROSITE-ProRule" id="PRU00094"/>
    </source>
</evidence>
<dbReference type="Proteomes" id="UP001151287">
    <property type="component" value="Unassembled WGS sequence"/>
</dbReference>
<dbReference type="EMBL" id="JAMQYH010000001">
    <property type="protein sequence ID" value="KAJ1702927.1"/>
    <property type="molecule type" value="Genomic_DNA"/>
</dbReference>
<keyword evidence="8" id="KW-1185">Reference proteome</keyword>
<dbReference type="InterPro" id="IPR044867">
    <property type="entry name" value="DEUBAD_dom"/>
</dbReference>
<gene>
    <name evidence="7" type="ORF">LUZ63_002706</name>
</gene>
<dbReference type="CDD" id="cd00202">
    <property type="entry name" value="ZnF_GATA"/>
    <property type="match status" value="1"/>
</dbReference>
<dbReference type="SUPFAM" id="SSF57716">
    <property type="entry name" value="Glucocorticoid receptor-like (DNA-binding domain)"/>
    <property type="match status" value="1"/>
</dbReference>
<evidence type="ECO:0000313" key="7">
    <source>
        <dbReference type="EMBL" id="KAJ1702927.1"/>
    </source>
</evidence>
<name>A0A9Q0HYB1_9POAL</name>
<dbReference type="InterPro" id="IPR000679">
    <property type="entry name" value="Znf_GATA"/>
</dbReference>
<dbReference type="PROSITE" id="PS00344">
    <property type="entry name" value="GATA_ZN_FINGER_1"/>
    <property type="match status" value="1"/>
</dbReference>
<dbReference type="AlphaFoldDB" id="A0A9Q0HYB1"/>
<dbReference type="GO" id="GO:0008270">
    <property type="term" value="F:zinc ion binding"/>
    <property type="evidence" value="ECO:0007669"/>
    <property type="project" value="UniProtKB-KW"/>
</dbReference>
<protein>
    <submittedName>
        <fullName evidence="7">Uncharacterized protein</fullName>
    </submittedName>
</protein>
<comment type="caution">
    <text evidence="7">The sequence shown here is derived from an EMBL/GenBank/DDBJ whole genome shotgun (WGS) entry which is preliminary data.</text>
</comment>
<accession>A0A9Q0HYB1</accession>
<feature type="region of interest" description="Disordered" evidence="4">
    <location>
        <begin position="76"/>
        <end position="107"/>
    </location>
</feature>
<evidence type="ECO:0000256" key="4">
    <source>
        <dbReference type="SAM" id="MobiDB-lite"/>
    </source>
</evidence>
<reference evidence="7" key="1">
    <citation type="journal article" date="2022" name="Cell">
        <title>Repeat-based holocentromeres influence genome architecture and karyotype evolution.</title>
        <authorList>
            <person name="Hofstatter P.G."/>
            <person name="Thangavel G."/>
            <person name="Lux T."/>
            <person name="Neumann P."/>
            <person name="Vondrak T."/>
            <person name="Novak P."/>
            <person name="Zhang M."/>
            <person name="Costa L."/>
            <person name="Castellani M."/>
            <person name="Scott A."/>
            <person name="Toegelov H."/>
            <person name="Fuchs J."/>
            <person name="Mata-Sucre Y."/>
            <person name="Dias Y."/>
            <person name="Vanzela A.L.L."/>
            <person name="Huettel B."/>
            <person name="Almeida C.C.S."/>
            <person name="Simkova H."/>
            <person name="Souza G."/>
            <person name="Pedrosa-Harand A."/>
            <person name="Macas J."/>
            <person name="Mayer K.F.X."/>
            <person name="Houben A."/>
            <person name="Marques A."/>
        </authorList>
    </citation>
    <scope>NUCLEOTIDE SEQUENCE</scope>
    <source>
        <tissue evidence="7">Leaves</tissue>
    </source>
</reference>
<feature type="region of interest" description="Disordered" evidence="4">
    <location>
        <begin position="426"/>
        <end position="479"/>
    </location>
</feature>
<dbReference type="InterPro" id="IPR013088">
    <property type="entry name" value="Znf_NHR/GATA"/>
</dbReference>
<evidence type="ECO:0000256" key="2">
    <source>
        <dbReference type="ARBA" id="ARBA00023242"/>
    </source>
</evidence>
<evidence type="ECO:0000256" key="1">
    <source>
        <dbReference type="ARBA" id="ARBA00004123"/>
    </source>
</evidence>
<comment type="subcellular location">
    <subcellularLocation>
        <location evidence="1">Nucleus</location>
    </subcellularLocation>
</comment>
<feature type="compositionally biased region" description="Basic and acidic residues" evidence="4">
    <location>
        <begin position="426"/>
        <end position="442"/>
    </location>
</feature>
<feature type="compositionally biased region" description="Low complexity" evidence="4">
    <location>
        <begin position="443"/>
        <end position="457"/>
    </location>
</feature>
<feature type="domain" description="DEUBAD" evidence="6">
    <location>
        <begin position="325"/>
        <end position="437"/>
    </location>
</feature>
<evidence type="ECO:0000259" key="5">
    <source>
        <dbReference type="PROSITE" id="PS50114"/>
    </source>
</evidence>
<proteinExistence type="predicted"/>
<feature type="region of interest" description="Disordered" evidence="4">
    <location>
        <begin position="286"/>
        <end position="317"/>
    </location>
</feature>
<organism evidence="7 8">
    <name type="scientific">Rhynchospora breviuscula</name>
    <dbReference type="NCBI Taxonomy" id="2022672"/>
    <lineage>
        <taxon>Eukaryota</taxon>
        <taxon>Viridiplantae</taxon>
        <taxon>Streptophyta</taxon>
        <taxon>Embryophyta</taxon>
        <taxon>Tracheophyta</taxon>
        <taxon>Spermatophyta</taxon>
        <taxon>Magnoliopsida</taxon>
        <taxon>Liliopsida</taxon>
        <taxon>Poales</taxon>
        <taxon>Cyperaceae</taxon>
        <taxon>Cyperoideae</taxon>
        <taxon>Rhynchosporeae</taxon>
        <taxon>Rhynchospora</taxon>
    </lineage>
</organism>
<keyword evidence="3" id="KW-0863">Zinc-finger</keyword>
<feature type="domain" description="GATA-type" evidence="5">
    <location>
        <begin position="7"/>
        <end position="40"/>
    </location>
</feature>
<keyword evidence="2" id="KW-0539">Nucleus</keyword>
<dbReference type="PANTHER" id="PTHR46855">
    <property type="entry name" value="OSJNBB0038F03.10 PROTEIN"/>
    <property type="match status" value="1"/>
</dbReference>
<keyword evidence="3" id="KW-0479">Metal-binding</keyword>
<evidence type="ECO:0000259" key="6">
    <source>
        <dbReference type="PROSITE" id="PS51916"/>
    </source>
</evidence>
<dbReference type="GO" id="GO:0043565">
    <property type="term" value="F:sequence-specific DNA binding"/>
    <property type="evidence" value="ECO:0007669"/>
    <property type="project" value="InterPro"/>
</dbReference>
<dbReference type="OrthoDB" id="515401at2759"/>
<dbReference type="PANTHER" id="PTHR46855:SF1">
    <property type="entry name" value="GATA TRANSCRIPTION FACTOR 26"/>
    <property type="match status" value="1"/>
</dbReference>
<dbReference type="SMART" id="SM00401">
    <property type="entry name" value="ZnF_GATA"/>
    <property type="match status" value="1"/>
</dbReference>
<feature type="compositionally biased region" description="Basic residues" evidence="4">
    <location>
        <begin position="76"/>
        <end position="93"/>
    </location>
</feature>
<evidence type="ECO:0000313" key="8">
    <source>
        <dbReference type="Proteomes" id="UP001151287"/>
    </source>
</evidence>
<dbReference type="InterPro" id="IPR044589">
    <property type="entry name" value="GATA26/27"/>
</dbReference>
<dbReference type="Pfam" id="PF00320">
    <property type="entry name" value="GATA"/>
    <property type="match status" value="1"/>
</dbReference>
<dbReference type="Gene3D" id="3.30.50.10">
    <property type="entry name" value="Erythroid Transcription Factor GATA-1, subunit A"/>
    <property type="match status" value="1"/>
</dbReference>
<sequence length="578" mass="63455">MGKQGPCRHCGVTTTPLWRNGPPEKPVLCNACGSRWRTKGSLANYTPLHVREVIESEDIHPVKLRSAPVSITKMTQLKHHKEAPRVPKKKPNPKPRSFMDSNDSFSGQNFKRASEATDWNGNTRSSSYSGSAISYSESCAQYDASDFTGSSQSNVWEPMIPSKKRTGVPRSKPSRVEQLTKDLYTILHETPLSSLSATSEDNLVYPAETLNPMDSTDSIEIRSGSILILNSNSKSKSKSKSKPVEEESEASSLPTDMYSNGKSCVTACNGSSEVYIKEVKNEAVQLSSISPSERGKRQGGLFAEVKPKPRGSLQSEKQSSLSVACDSSLASLDLKEILNYECFSKLLTHEEQHQLCKYLSSADSMQAPAGLGGLFSSSQFMETLNRFQKLVKEGHCNVNLSGANSEEWKSLTKLLLNNSMKSEWGHSDEQYKEKDQKNERTIGKGLLSGSGSNAASLKRPRNVKDNDYSGPSGGVMHSPKRILKSMPELKDDTNASFQSNLTGVGKGHCGLFLSPPDRRAFNLPLDCSDDFSNQELLLDVPCNSSFPEAELLKVIPSEESQSSCGIPSYRNKQPMLRS</sequence>